<sequence length="299" mass="35566">MTEQQYQHEVIVPDKGFPFKLFLFEGHSGKYIREKHWHRSIEIFAVQEGELDFILDTTHYHLGEGEFIIVNSNEVHAIHANRPNHTIVLQIPLNQFASYFTGEQFIWFSHSERTYDEQVACLIFRMYKVYRMQTDGYDFEILSMFYQLLHILVKKYRKLDVQDELLKSNQQLNRLGMITSYLKDHYMEDISLGKLAGIFGYSPSYLSKMFARYAGINYKDYLQNIRLEHAVKDLENTDKQIVDIAFDHGFANSKAFTNLFRKRYGMLTSEYRKQLVKKKQRESYAHHRALLEKDKKVTL</sequence>
<dbReference type="Proteomes" id="UP000446657">
    <property type="component" value="Unassembled WGS sequence"/>
</dbReference>
<dbReference type="Gene3D" id="2.60.120.10">
    <property type="entry name" value="Jelly Rolls"/>
    <property type="match status" value="1"/>
</dbReference>
<dbReference type="InterPro" id="IPR014710">
    <property type="entry name" value="RmlC-like_jellyroll"/>
</dbReference>
<evidence type="ECO:0000256" key="3">
    <source>
        <dbReference type="ARBA" id="ARBA00023163"/>
    </source>
</evidence>
<dbReference type="Pfam" id="PF12833">
    <property type="entry name" value="HTH_18"/>
    <property type="match status" value="1"/>
</dbReference>
<keyword evidence="1" id="KW-0805">Transcription regulation</keyword>
<evidence type="ECO:0000313" key="8">
    <source>
        <dbReference type="Proteomes" id="UP000446657"/>
    </source>
</evidence>
<dbReference type="Proteomes" id="UP000049979">
    <property type="component" value="Unassembled WGS sequence"/>
</dbReference>
<dbReference type="SMART" id="SM00342">
    <property type="entry name" value="HTH_ARAC"/>
    <property type="match status" value="1"/>
</dbReference>
<dbReference type="EMBL" id="CVRR01000005">
    <property type="protein sequence ID" value="CRL32842.1"/>
    <property type="molecule type" value="Genomic_DNA"/>
</dbReference>
<reference evidence="6 8" key="3">
    <citation type="journal article" date="2019" name="Nat. Med.">
        <title>A library of human gut bacterial isolates paired with longitudinal multiomics data enables mechanistic microbiome research.</title>
        <authorList>
            <person name="Poyet M."/>
            <person name="Groussin M."/>
            <person name="Gibbons S.M."/>
            <person name="Avila-Pacheco J."/>
            <person name="Jiang X."/>
            <person name="Kearney S.M."/>
            <person name="Perrotta A.R."/>
            <person name="Berdy B."/>
            <person name="Zhao S."/>
            <person name="Lieberman T.D."/>
            <person name="Swanson P.K."/>
            <person name="Smith M."/>
            <person name="Roesemann S."/>
            <person name="Alexander J.E."/>
            <person name="Rich S.A."/>
            <person name="Livny J."/>
            <person name="Vlamakis H."/>
            <person name="Clish C."/>
            <person name="Bullock K."/>
            <person name="Deik A."/>
            <person name="Scott J."/>
            <person name="Pierce K.A."/>
            <person name="Xavier R.J."/>
            <person name="Alm E.J."/>
        </authorList>
    </citation>
    <scope>NUCLEOTIDE SEQUENCE [LARGE SCALE GENOMIC DNA]</scope>
    <source>
        <strain evidence="6 8">BIOML-A1</strain>
    </source>
</reference>
<dbReference type="RefSeq" id="WP_022046026.1">
    <property type="nucleotide sequence ID" value="NZ_CP173697.1"/>
</dbReference>
<dbReference type="SUPFAM" id="SSF51215">
    <property type="entry name" value="Regulatory protein AraC"/>
    <property type="match status" value="1"/>
</dbReference>
<keyword evidence="3" id="KW-0804">Transcription</keyword>
<keyword evidence="7" id="KW-1185">Reference proteome</keyword>
<keyword evidence="2" id="KW-0238">DNA-binding</keyword>
<evidence type="ECO:0000313" key="7">
    <source>
        <dbReference type="Proteomes" id="UP000049979"/>
    </source>
</evidence>
<dbReference type="InterPro" id="IPR009057">
    <property type="entry name" value="Homeodomain-like_sf"/>
</dbReference>
<gene>
    <name evidence="6" type="ORF">GMD30_10695</name>
    <name evidence="5" type="ORF">M72_00541</name>
</gene>
<dbReference type="Gene3D" id="1.10.10.60">
    <property type="entry name" value="Homeodomain-like"/>
    <property type="match status" value="2"/>
</dbReference>
<reference evidence="7" key="2">
    <citation type="submission" date="2015-05" db="EMBL/GenBank/DDBJ databases">
        <authorList>
            <consortium name="Pathogen Informatics"/>
        </authorList>
    </citation>
    <scope>NUCLEOTIDE SEQUENCE [LARGE SCALE GENOMIC DNA]</scope>
    <source>
        <strain evidence="7">M72</strain>
    </source>
</reference>
<evidence type="ECO:0000313" key="5">
    <source>
        <dbReference type="EMBL" id="CRL32842.1"/>
    </source>
</evidence>
<dbReference type="GeneID" id="99746951"/>
<dbReference type="GO" id="GO:0003700">
    <property type="term" value="F:DNA-binding transcription factor activity"/>
    <property type="evidence" value="ECO:0007669"/>
    <property type="project" value="InterPro"/>
</dbReference>
<dbReference type="STRING" id="301302.ERS852420_02501"/>
<protein>
    <submittedName>
        <fullName evidence="5">AraC family transcriptional regulator</fullName>
    </submittedName>
    <submittedName>
        <fullName evidence="6">Helix-turn-helix domain-containing protein</fullName>
    </submittedName>
</protein>
<name>A0A0M6WAV5_9FIRM</name>
<reference evidence="5" key="1">
    <citation type="submission" date="2015-05" db="EMBL/GenBank/DDBJ databases">
        <authorList>
            <person name="Wang D.B."/>
            <person name="Wang M."/>
        </authorList>
    </citation>
    <scope>NUCLEOTIDE SEQUENCE [LARGE SCALE GENOMIC DNA]</scope>
    <source>
        <strain evidence="5">M72</strain>
    </source>
</reference>
<dbReference type="PANTHER" id="PTHR43280:SF2">
    <property type="entry name" value="HTH-TYPE TRANSCRIPTIONAL REGULATOR EXSA"/>
    <property type="match status" value="1"/>
</dbReference>
<dbReference type="InterPro" id="IPR037923">
    <property type="entry name" value="HTH-like"/>
</dbReference>
<dbReference type="SUPFAM" id="SSF46689">
    <property type="entry name" value="Homeodomain-like"/>
    <property type="match status" value="2"/>
</dbReference>
<dbReference type="Pfam" id="PF07883">
    <property type="entry name" value="Cupin_2"/>
    <property type="match status" value="1"/>
</dbReference>
<dbReference type="PANTHER" id="PTHR43280">
    <property type="entry name" value="ARAC-FAMILY TRANSCRIPTIONAL REGULATOR"/>
    <property type="match status" value="1"/>
</dbReference>
<dbReference type="GO" id="GO:0043565">
    <property type="term" value="F:sequence-specific DNA binding"/>
    <property type="evidence" value="ECO:0007669"/>
    <property type="project" value="InterPro"/>
</dbReference>
<dbReference type="EMBL" id="WNAL01000020">
    <property type="protein sequence ID" value="MTR82151.1"/>
    <property type="molecule type" value="Genomic_DNA"/>
</dbReference>
<organism evidence="5 7">
    <name type="scientific">Roseburia faecis</name>
    <dbReference type="NCBI Taxonomy" id="301302"/>
    <lineage>
        <taxon>Bacteria</taxon>
        <taxon>Bacillati</taxon>
        <taxon>Bacillota</taxon>
        <taxon>Clostridia</taxon>
        <taxon>Lachnospirales</taxon>
        <taxon>Lachnospiraceae</taxon>
        <taxon>Roseburia</taxon>
    </lineage>
</organism>
<dbReference type="OrthoDB" id="9776971at2"/>
<dbReference type="PROSITE" id="PS01124">
    <property type="entry name" value="HTH_ARAC_FAMILY_2"/>
    <property type="match status" value="1"/>
</dbReference>
<feature type="domain" description="HTH araC/xylS-type" evidence="4">
    <location>
        <begin position="176"/>
        <end position="274"/>
    </location>
</feature>
<dbReference type="InterPro" id="IPR013096">
    <property type="entry name" value="Cupin_2"/>
</dbReference>
<accession>A0A0M6WAV5</accession>
<evidence type="ECO:0000313" key="6">
    <source>
        <dbReference type="EMBL" id="MTR82151.1"/>
    </source>
</evidence>
<evidence type="ECO:0000256" key="2">
    <source>
        <dbReference type="ARBA" id="ARBA00023125"/>
    </source>
</evidence>
<proteinExistence type="predicted"/>
<evidence type="ECO:0000259" key="4">
    <source>
        <dbReference type="PROSITE" id="PS01124"/>
    </source>
</evidence>
<dbReference type="InterPro" id="IPR018060">
    <property type="entry name" value="HTH_AraC"/>
</dbReference>
<evidence type="ECO:0000256" key="1">
    <source>
        <dbReference type="ARBA" id="ARBA00023015"/>
    </source>
</evidence>
<dbReference type="AlphaFoldDB" id="A0A0M6WAV5"/>